<gene>
    <name evidence="2" type="ORF">P691DRAFT_761454</name>
</gene>
<evidence type="ECO:0000259" key="1">
    <source>
        <dbReference type="PROSITE" id="PS50011"/>
    </source>
</evidence>
<dbReference type="AlphaFoldDB" id="A0A9P5X891"/>
<comment type="caution">
    <text evidence="2">The sequence shown here is derived from an EMBL/GenBank/DDBJ whole genome shotgun (WGS) entry which is preliminary data.</text>
</comment>
<dbReference type="SMART" id="SM00220">
    <property type="entry name" value="S_TKc"/>
    <property type="match status" value="1"/>
</dbReference>
<sequence>MIAHQKLPLEGVRFTESNYFSFGGLADIYRGEWIPEPGGSPVRVAIKVPRIGPQNGNQAVERARKRILRESRVCSQLDHPNIVPLYGVFFNEQKYPCLVMPYYVDGDLIRYLNRTQARANILELMYEAASGLEYMHNLSPYPTIHGDIKGQNMLLDNGHVRVADFGTSKLLDIPLSTSSRMAGTFRWMSPELLRDEDPKPTTASDVWALGMTILQVFTGSNPYNHIKNDAAVIVGVMQGELPPQPPEIDGIMWTLLKRCFSYDPTKRPRMETVSIVLNIMISERLTPKAVNRFTARGNSTHLWLAGYT</sequence>
<dbReference type="PANTHER" id="PTHR44329">
    <property type="entry name" value="SERINE/THREONINE-PROTEIN KINASE TNNI3K-RELATED"/>
    <property type="match status" value="1"/>
</dbReference>
<keyword evidence="3" id="KW-1185">Reference proteome</keyword>
<reference evidence="2" key="1">
    <citation type="submission" date="2020-11" db="EMBL/GenBank/DDBJ databases">
        <authorList>
            <consortium name="DOE Joint Genome Institute"/>
            <person name="Ahrendt S."/>
            <person name="Riley R."/>
            <person name="Andreopoulos W."/>
            <person name="Labutti K."/>
            <person name="Pangilinan J."/>
            <person name="Ruiz-Duenas F.J."/>
            <person name="Barrasa J.M."/>
            <person name="Sanchez-Garcia M."/>
            <person name="Camarero S."/>
            <person name="Miyauchi S."/>
            <person name="Serrano A."/>
            <person name="Linde D."/>
            <person name="Babiker R."/>
            <person name="Drula E."/>
            <person name="Ayuso-Fernandez I."/>
            <person name="Pacheco R."/>
            <person name="Padilla G."/>
            <person name="Ferreira P."/>
            <person name="Barriuso J."/>
            <person name="Kellner H."/>
            <person name="Castanera R."/>
            <person name="Alfaro M."/>
            <person name="Ramirez L."/>
            <person name="Pisabarro A.G."/>
            <person name="Kuo A."/>
            <person name="Tritt A."/>
            <person name="Lipzen A."/>
            <person name="He G."/>
            <person name="Yan M."/>
            <person name="Ng V."/>
            <person name="Cullen D."/>
            <person name="Martin F."/>
            <person name="Rosso M.-N."/>
            <person name="Henrissat B."/>
            <person name="Hibbett D."/>
            <person name="Martinez A.T."/>
            <person name="Grigoriev I.V."/>
        </authorList>
    </citation>
    <scope>NUCLEOTIDE SEQUENCE</scope>
    <source>
        <strain evidence="2">MF-IS2</strain>
    </source>
</reference>
<keyword evidence="2" id="KW-0418">Kinase</keyword>
<accession>A0A9P5X891</accession>
<feature type="domain" description="Protein kinase" evidence="1">
    <location>
        <begin position="14"/>
        <end position="304"/>
    </location>
</feature>
<proteinExistence type="predicted"/>
<dbReference type="EMBL" id="MU151235">
    <property type="protein sequence ID" value="KAF9446658.1"/>
    <property type="molecule type" value="Genomic_DNA"/>
</dbReference>
<dbReference type="InterPro" id="IPR001245">
    <property type="entry name" value="Ser-Thr/Tyr_kinase_cat_dom"/>
</dbReference>
<protein>
    <submittedName>
        <fullName evidence="2">Kinase-like protein</fullName>
    </submittedName>
</protein>
<dbReference type="SUPFAM" id="SSF56112">
    <property type="entry name" value="Protein kinase-like (PK-like)"/>
    <property type="match status" value="1"/>
</dbReference>
<dbReference type="GO" id="GO:0005524">
    <property type="term" value="F:ATP binding"/>
    <property type="evidence" value="ECO:0007669"/>
    <property type="project" value="InterPro"/>
</dbReference>
<dbReference type="InterPro" id="IPR051681">
    <property type="entry name" value="Ser/Thr_Kinases-Pseudokinases"/>
</dbReference>
<dbReference type="InterPro" id="IPR000719">
    <property type="entry name" value="Prot_kinase_dom"/>
</dbReference>
<evidence type="ECO:0000313" key="3">
    <source>
        <dbReference type="Proteomes" id="UP000807342"/>
    </source>
</evidence>
<dbReference type="InterPro" id="IPR011009">
    <property type="entry name" value="Kinase-like_dom_sf"/>
</dbReference>
<dbReference type="OrthoDB" id="346907at2759"/>
<keyword evidence="2" id="KW-0808">Transferase</keyword>
<dbReference type="GO" id="GO:0004674">
    <property type="term" value="F:protein serine/threonine kinase activity"/>
    <property type="evidence" value="ECO:0007669"/>
    <property type="project" value="TreeGrafter"/>
</dbReference>
<dbReference type="Gene3D" id="1.10.510.10">
    <property type="entry name" value="Transferase(Phosphotransferase) domain 1"/>
    <property type="match status" value="1"/>
</dbReference>
<dbReference type="Proteomes" id="UP000807342">
    <property type="component" value="Unassembled WGS sequence"/>
</dbReference>
<organism evidence="2 3">
    <name type="scientific">Macrolepiota fuliginosa MF-IS2</name>
    <dbReference type="NCBI Taxonomy" id="1400762"/>
    <lineage>
        <taxon>Eukaryota</taxon>
        <taxon>Fungi</taxon>
        <taxon>Dikarya</taxon>
        <taxon>Basidiomycota</taxon>
        <taxon>Agaricomycotina</taxon>
        <taxon>Agaricomycetes</taxon>
        <taxon>Agaricomycetidae</taxon>
        <taxon>Agaricales</taxon>
        <taxon>Agaricineae</taxon>
        <taxon>Agaricaceae</taxon>
        <taxon>Macrolepiota</taxon>
    </lineage>
</organism>
<dbReference type="Pfam" id="PF07714">
    <property type="entry name" value="PK_Tyr_Ser-Thr"/>
    <property type="match status" value="1"/>
</dbReference>
<dbReference type="PROSITE" id="PS50011">
    <property type="entry name" value="PROTEIN_KINASE_DOM"/>
    <property type="match status" value="1"/>
</dbReference>
<name>A0A9P5X891_9AGAR</name>
<evidence type="ECO:0000313" key="2">
    <source>
        <dbReference type="EMBL" id="KAF9446658.1"/>
    </source>
</evidence>